<name>A0ACC3MB43_9PEZI</name>
<gene>
    <name evidence="1" type="ORF">LTR37_020446</name>
</gene>
<keyword evidence="2" id="KW-1185">Reference proteome</keyword>
<evidence type="ECO:0000313" key="2">
    <source>
        <dbReference type="Proteomes" id="UP001281147"/>
    </source>
</evidence>
<organism evidence="1 2">
    <name type="scientific">Vermiconidia calcicola</name>
    <dbReference type="NCBI Taxonomy" id="1690605"/>
    <lineage>
        <taxon>Eukaryota</taxon>
        <taxon>Fungi</taxon>
        <taxon>Dikarya</taxon>
        <taxon>Ascomycota</taxon>
        <taxon>Pezizomycotina</taxon>
        <taxon>Dothideomycetes</taxon>
        <taxon>Dothideomycetidae</taxon>
        <taxon>Mycosphaerellales</taxon>
        <taxon>Extremaceae</taxon>
        <taxon>Vermiconidia</taxon>
    </lineage>
</organism>
<reference evidence="1" key="1">
    <citation type="submission" date="2023-07" db="EMBL/GenBank/DDBJ databases">
        <title>Black Yeasts Isolated from many extreme environments.</title>
        <authorList>
            <person name="Coleine C."/>
            <person name="Stajich J.E."/>
            <person name="Selbmann L."/>
        </authorList>
    </citation>
    <scope>NUCLEOTIDE SEQUENCE</scope>
    <source>
        <strain evidence="1">CCFEE 5714</strain>
    </source>
</reference>
<proteinExistence type="predicted"/>
<sequence>MLPPSLLELISLYLVTSVTAAPAPAPAVRSSDSVKRQIPSYAPRDTDCPSTSLVRQANGISAQEASYISSRKSKADIALAAWLSKQGNFSNGSQPVVALASSGGGYRALLETAGVVQAFDSRDSDVSTSGLYQGLTYHSGLSGGSWFLSSQAGNNWPTVSSLQEDLWEDSFDNSLLVPANLLSLSGLTQYGLVTTDLLAKQDAGYDTTIVDPWGRLLSYQLLDGFNGGVGTTLSGLTSLSNFEAANVPYPIITTTTNFPADDQCFPTVDGPIFEFHPYEYGSWDQGISAFARTKYMGTEMDSGEPVDRDECTRNYDNLGYILGTSSDIFPITCSAPEPASNSPFQDADEVDLVSALEGLVALTHEPVVNDLFGIYPNPFYNSPDSPLVADEENLRLSDGGLANQNVPIWPFLFRQVDVLIANDNSADTANNFPNGAALRQTYLNARAANLTRMPFIPPVETFVSQGLNKRATFFGCEAKNATTMMIVYLPNVNYTYESNTPTAKLEYSERETEGMVGNGVEIATQGGDEGWVFCLACAIKRGDGLGSLPSGCGECFDEYCYRE</sequence>
<comment type="caution">
    <text evidence="1">The sequence shown here is derived from an EMBL/GenBank/DDBJ whole genome shotgun (WGS) entry which is preliminary data.</text>
</comment>
<evidence type="ECO:0000313" key="1">
    <source>
        <dbReference type="EMBL" id="KAK3683204.1"/>
    </source>
</evidence>
<dbReference type="EMBL" id="JAUTXU010000358">
    <property type="protein sequence ID" value="KAK3683204.1"/>
    <property type="molecule type" value="Genomic_DNA"/>
</dbReference>
<dbReference type="Proteomes" id="UP001281147">
    <property type="component" value="Unassembled WGS sequence"/>
</dbReference>
<protein>
    <submittedName>
        <fullName evidence="1">Uncharacterized protein</fullName>
    </submittedName>
</protein>
<accession>A0ACC3MB43</accession>